<dbReference type="PROSITE" id="PS50889">
    <property type="entry name" value="S4"/>
    <property type="match status" value="1"/>
</dbReference>
<evidence type="ECO:0000256" key="1">
    <source>
        <dbReference type="ARBA" id="ARBA00000073"/>
    </source>
</evidence>
<dbReference type="Proteomes" id="UP000815325">
    <property type="component" value="Unassembled WGS sequence"/>
</dbReference>
<dbReference type="EMBL" id="MU069609">
    <property type="protein sequence ID" value="KAF5837609.1"/>
    <property type="molecule type" value="Genomic_DNA"/>
</dbReference>
<dbReference type="CDD" id="cd02869">
    <property type="entry name" value="PseudoU_synth_RluA_like"/>
    <property type="match status" value="1"/>
</dbReference>
<feature type="compositionally biased region" description="Low complexity" evidence="5">
    <location>
        <begin position="241"/>
        <end position="252"/>
    </location>
</feature>
<feature type="region of interest" description="Disordered" evidence="5">
    <location>
        <begin position="241"/>
        <end position="270"/>
    </location>
</feature>
<feature type="compositionally biased region" description="Pro residues" evidence="5">
    <location>
        <begin position="253"/>
        <end position="265"/>
    </location>
</feature>
<dbReference type="PANTHER" id="PTHR21600">
    <property type="entry name" value="MITOCHONDRIAL RNA PSEUDOURIDINE SYNTHASE"/>
    <property type="match status" value="1"/>
</dbReference>
<keyword evidence="8" id="KW-1185">Reference proteome</keyword>
<evidence type="ECO:0000313" key="7">
    <source>
        <dbReference type="EMBL" id="KAF5837609.1"/>
    </source>
</evidence>
<dbReference type="Pfam" id="PF00849">
    <property type="entry name" value="PseudoU_synth_2"/>
    <property type="match status" value="1"/>
</dbReference>
<dbReference type="SMART" id="SM00363">
    <property type="entry name" value="S4"/>
    <property type="match status" value="1"/>
</dbReference>
<name>A0ABQ7GSL6_DUNSA</name>
<accession>A0ABQ7GSL6</accession>
<evidence type="ECO:0000256" key="4">
    <source>
        <dbReference type="PROSITE-ProRule" id="PRU00182"/>
    </source>
</evidence>
<reference evidence="7" key="1">
    <citation type="submission" date="2017-08" db="EMBL/GenBank/DDBJ databases">
        <authorList>
            <person name="Polle J.E."/>
            <person name="Barry K."/>
            <person name="Cushman J."/>
            <person name="Schmutz J."/>
            <person name="Tran D."/>
            <person name="Hathwaick L.T."/>
            <person name="Yim W.C."/>
            <person name="Jenkins J."/>
            <person name="Mckie-Krisberg Z.M."/>
            <person name="Prochnik S."/>
            <person name="Lindquist E."/>
            <person name="Dockter R.B."/>
            <person name="Adam C."/>
            <person name="Molina H."/>
            <person name="Bunkerborg J."/>
            <person name="Jin E."/>
            <person name="Buchheim M."/>
            <person name="Magnuson J."/>
        </authorList>
    </citation>
    <scope>NUCLEOTIDE SEQUENCE</scope>
    <source>
        <strain evidence="7">CCAP 19/18</strain>
    </source>
</reference>
<protein>
    <submittedName>
        <fullName evidence="7">Pseudouridine synthase</fullName>
    </submittedName>
</protein>
<feature type="region of interest" description="Disordered" evidence="5">
    <location>
        <begin position="278"/>
        <end position="297"/>
    </location>
</feature>
<dbReference type="InterPro" id="IPR036986">
    <property type="entry name" value="S4_RNA-bd_sf"/>
</dbReference>
<dbReference type="SUPFAM" id="SSF55120">
    <property type="entry name" value="Pseudouridine synthase"/>
    <property type="match status" value="1"/>
</dbReference>
<feature type="domain" description="RNA-binding S4" evidence="6">
    <location>
        <begin position="116"/>
        <end position="180"/>
    </location>
</feature>
<dbReference type="InterPro" id="IPR006224">
    <property type="entry name" value="PsdUridine_synth_RluA-like_CS"/>
</dbReference>
<proteinExistence type="inferred from homology"/>
<dbReference type="Gene3D" id="3.30.2350.10">
    <property type="entry name" value="Pseudouridine synthase"/>
    <property type="match status" value="2"/>
</dbReference>
<sequence>MRCFHGLQLGRHILSSSDTTCWLSSRRLLTGLASHSTDLHGPNINCHANRKERRTQNTAPTLAQTVHGHSVTVPQRADQSTEGRAYDASGALRLALTVTSRDIAEARSGGGGSRALRLDAFLATALASGQAGSRSKAQSAIRSGGVTVNGKIASKASAILSAGDVVRAMLEPAPLLQALPEPIPLDVVYEDDHLMVINKPPGMAVHVSAGHHTGTLVNALLYHCGLPGVCAHGDAQHPPDVLLPPSASAAANVPPPPLPPPPPPARQEDGEGRVFSLQEVGHSSSPPLPQQQQQWQQQQQQQQQLQQQQQQQQQQQLQHGTSYSLEGLRGLVEGGRRTLDTSAHNSSGSGRGRHAQNGTVARFGAAEGGCEDLEGGDDGDDLDDAEDAVDEDSVAEGGLRGSYGHNASNRDRIDSRDVTVNGNGNSRGVGTPGVLRPGIVHRLDIGTSGLLVVAKREAAQRHLAAQFKARTVNRIYTSITLGCPRETQGRVLTNIDRDSADRKRMAAYPYGGGRGRVAASNYWVLSEAGAGGAAVVEWKLDTGRTHQIRVHARHIGHPLLCDITYGGGGAAAMNALTRNRSSRQSLARQVMARLARPALHARTLAFDHPATGKRMAFETRLPQDMLHVAELLEDAGWS</sequence>
<gene>
    <name evidence="7" type="ORF">DUNSADRAFT_4112</name>
</gene>
<evidence type="ECO:0000256" key="3">
    <source>
        <dbReference type="ARBA" id="ARBA00023235"/>
    </source>
</evidence>
<dbReference type="InterPro" id="IPR002942">
    <property type="entry name" value="S4_RNA-bd"/>
</dbReference>
<dbReference type="Pfam" id="PF01479">
    <property type="entry name" value="S4"/>
    <property type="match status" value="1"/>
</dbReference>
<comment type="similarity">
    <text evidence="2">Belongs to the pseudouridine synthase RluA family.</text>
</comment>
<dbReference type="InterPro" id="IPR006145">
    <property type="entry name" value="PsdUridine_synth_RsuA/RluA"/>
</dbReference>
<dbReference type="Gene3D" id="3.10.290.10">
    <property type="entry name" value="RNA-binding S4 domain"/>
    <property type="match status" value="1"/>
</dbReference>
<dbReference type="CDD" id="cd00165">
    <property type="entry name" value="S4"/>
    <property type="match status" value="1"/>
</dbReference>
<feature type="compositionally biased region" description="Acidic residues" evidence="5">
    <location>
        <begin position="369"/>
        <end position="394"/>
    </location>
</feature>
<dbReference type="InterPro" id="IPR050188">
    <property type="entry name" value="RluA_PseudoU_synthase"/>
</dbReference>
<evidence type="ECO:0000256" key="2">
    <source>
        <dbReference type="ARBA" id="ARBA00010876"/>
    </source>
</evidence>
<keyword evidence="4" id="KW-0694">RNA-binding</keyword>
<organism evidence="7 8">
    <name type="scientific">Dunaliella salina</name>
    <name type="common">Green alga</name>
    <name type="synonym">Protococcus salinus</name>
    <dbReference type="NCBI Taxonomy" id="3046"/>
    <lineage>
        <taxon>Eukaryota</taxon>
        <taxon>Viridiplantae</taxon>
        <taxon>Chlorophyta</taxon>
        <taxon>core chlorophytes</taxon>
        <taxon>Chlorophyceae</taxon>
        <taxon>CS clade</taxon>
        <taxon>Chlamydomonadales</taxon>
        <taxon>Dunaliellaceae</taxon>
        <taxon>Dunaliella</taxon>
    </lineage>
</organism>
<keyword evidence="3" id="KW-0413">Isomerase</keyword>
<dbReference type="InterPro" id="IPR020103">
    <property type="entry name" value="PsdUridine_synth_cat_dom_sf"/>
</dbReference>
<comment type="caution">
    <text evidence="7">The sequence shown here is derived from an EMBL/GenBank/DDBJ whole genome shotgun (WGS) entry which is preliminary data.</text>
</comment>
<dbReference type="SUPFAM" id="SSF55174">
    <property type="entry name" value="Alpha-L RNA-binding motif"/>
    <property type="match status" value="1"/>
</dbReference>
<comment type="catalytic activity">
    <reaction evidence="1">
        <text>a uridine in RNA = a pseudouridine in RNA</text>
        <dbReference type="Rhea" id="RHEA:48348"/>
        <dbReference type="Rhea" id="RHEA-COMP:12068"/>
        <dbReference type="Rhea" id="RHEA-COMP:12069"/>
        <dbReference type="ChEBI" id="CHEBI:65314"/>
        <dbReference type="ChEBI" id="CHEBI:65315"/>
    </reaction>
</comment>
<feature type="region of interest" description="Disordered" evidence="5">
    <location>
        <begin position="368"/>
        <end position="410"/>
    </location>
</feature>
<evidence type="ECO:0000259" key="6">
    <source>
        <dbReference type="SMART" id="SM00363"/>
    </source>
</evidence>
<dbReference type="PANTHER" id="PTHR21600:SF87">
    <property type="entry name" value="RNA PSEUDOURIDYLATE SYNTHASE DOMAIN-CONTAINING PROTEIN 1"/>
    <property type="match status" value="1"/>
</dbReference>
<evidence type="ECO:0000256" key="5">
    <source>
        <dbReference type="SAM" id="MobiDB-lite"/>
    </source>
</evidence>
<evidence type="ECO:0000313" key="8">
    <source>
        <dbReference type="Proteomes" id="UP000815325"/>
    </source>
</evidence>
<dbReference type="PROSITE" id="PS01129">
    <property type="entry name" value="PSI_RLU"/>
    <property type="match status" value="1"/>
</dbReference>